<feature type="domain" description="ShKT" evidence="2">
    <location>
        <begin position="52"/>
        <end position="110"/>
    </location>
</feature>
<dbReference type="EMBL" id="JARK01001464">
    <property type="protein sequence ID" value="EYB98796.1"/>
    <property type="molecule type" value="Genomic_DNA"/>
</dbReference>
<dbReference type="AlphaFoldDB" id="A0A016T817"/>
<dbReference type="Proteomes" id="UP000024635">
    <property type="component" value="Unassembled WGS sequence"/>
</dbReference>
<sequence>MRKFLNFQVDKGMLHVLIIAALVCGSYAGDITDFNCTDNNGANSKYVASAVNCPNKYSDAECEALFPNGAGGQPVPGQDTPNRPDNCFKVSTMLRDYAISNCPKRCGYCCITPAYNCKNKPNPRIICERITQDMCVSPYWKDIIAEDCPVACGFCDKPIGLVRKFLRIPEGMGMLRYIVFAALVCRSYGADIAADLNCTYVNAQNQNKVTFDATAVNCPNKFPEAECKALFVAQHAPVAIGSVEERPANCFGSPLLKQMAITNCPKWCGYCCISPAYNCKNKPSPRITCERITQDMCENPYWKPIIAEDCPVVCGFCDKPIGDCKDLATGCGNDMSICINIYMQDFVKPNEKGLEISFYTSVPTVPIFRKTAREHVDSVLVVEVEDLLLIVEVTRNVRIGFETDSAPTPSTLRIRGKNTVANLVVSAEMAEPCTPR</sequence>
<dbReference type="PANTHER" id="PTHR21724:SF0">
    <property type="entry name" value="SHKT DOMAIN-CONTAINING PROTEIN"/>
    <property type="match status" value="1"/>
</dbReference>
<dbReference type="Gene3D" id="1.10.10.1940">
    <property type="match status" value="2"/>
</dbReference>
<name>A0A016T817_9BILA</name>
<evidence type="ECO:0000313" key="4">
    <source>
        <dbReference type="Proteomes" id="UP000024635"/>
    </source>
</evidence>
<evidence type="ECO:0000313" key="3">
    <source>
        <dbReference type="EMBL" id="EYB98796.1"/>
    </source>
</evidence>
<organism evidence="3 4">
    <name type="scientific">Ancylostoma ceylanicum</name>
    <dbReference type="NCBI Taxonomy" id="53326"/>
    <lineage>
        <taxon>Eukaryota</taxon>
        <taxon>Metazoa</taxon>
        <taxon>Ecdysozoa</taxon>
        <taxon>Nematoda</taxon>
        <taxon>Chromadorea</taxon>
        <taxon>Rhabditida</taxon>
        <taxon>Rhabditina</taxon>
        <taxon>Rhabditomorpha</taxon>
        <taxon>Strongyloidea</taxon>
        <taxon>Ancylostomatidae</taxon>
        <taxon>Ancylostomatinae</taxon>
        <taxon>Ancylostoma</taxon>
    </lineage>
</organism>
<keyword evidence="4" id="KW-1185">Reference proteome</keyword>
<dbReference type="OrthoDB" id="5868365at2759"/>
<keyword evidence="1" id="KW-0732">Signal</keyword>
<accession>A0A016T817</accession>
<feature type="signal peptide" evidence="1">
    <location>
        <begin position="1"/>
        <end position="28"/>
    </location>
</feature>
<feature type="domain" description="ShKT" evidence="2">
    <location>
        <begin position="278"/>
        <end position="318"/>
    </location>
</feature>
<dbReference type="STRING" id="53326.A0A016T817"/>
<dbReference type="InterPro" id="IPR003582">
    <property type="entry name" value="ShKT_dom"/>
</dbReference>
<feature type="chain" id="PRO_5001490583" description="ShKT domain-containing protein" evidence="1">
    <location>
        <begin position="29"/>
        <end position="436"/>
    </location>
</feature>
<proteinExistence type="predicted"/>
<reference evidence="4" key="1">
    <citation type="journal article" date="2015" name="Nat. Genet.">
        <title>The genome and transcriptome of the zoonotic hookworm Ancylostoma ceylanicum identify infection-specific gene families.</title>
        <authorList>
            <person name="Schwarz E.M."/>
            <person name="Hu Y."/>
            <person name="Antoshechkin I."/>
            <person name="Miller M.M."/>
            <person name="Sternberg P.W."/>
            <person name="Aroian R.V."/>
        </authorList>
    </citation>
    <scope>NUCLEOTIDE SEQUENCE</scope>
    <source>
        <strain evidence="4">HY135</strain>
    </source>
</reference>
<evidence type="ECO:0000256" key="1">
    <source>
        <dbReference type="SAM" id="SignalP"/>
    </source>
</evidence>
<feature type="domain" description="ShKT" evidence="2">
    <location>
        <begin position="116"/>
        <end position="156"/>
    </location>
</feature>
<dbReference type="Pfam" id="PF01549">
    <property type="entry name" value="ShK"/>
    <property type="match status" value="4"/>
</dbReference>
<dbReference type="SMART" id="SM00254">
    <property type="entry name" value="ShKT"/>
    <property type="match status" value="4"/>
</dbReference>
<feature type="domain" description="ShKT" evidence="2">
    <location>
        <begin position="217"/>
        <end position="272"/>
    </location>
</feature>
<comment type="caution">
    <text evidence="3">The sequence shown here is derived from an EMBL/GenBank/DDBJ whole genome shotgun (WGS) entry which is preliminary data.</text>
</comment>
<protein>
    <recommendedName>
        <fullName evidence="2">ShKT domain-containing protein</fullName>
    </recommendedName>
</protein>
<gene>
    <name evidence="3" type="primary">Acey_s0128.g1448</name>
    <name evidence="3" type="ORF">Y032_0128g1448</name>
</gene>
<dbReference type="PANTHER" id="PTHR21724">
    <property type="entry name" value="SHKT DOMAIN-CONTAINING PROTEIN"/>
    <property type="match status" value="1"/>
</dbReference>
<evidence type="ECO:0000259" key="2">
    <source>
        <dbReference type="SMART" id="SM00254"/>
    </source>
</evidence>